<dbReference type="InterPro" id="IPR001303">
    <property type="entry name" value="Aldolase_II/adducin_N"/>
</dbReference>
<dbReference type="InterPro" id="IPR036409">
    <property type="entry name" value="Aldolase_II/adducin_N_sf"/>
</dbReference>
<sequence length="265" mass="29558">MPSPTASFELPAPSGFIRRQVDDDEWNARVDLAACFRLIAKYGMSDLTYNHVTSRVPGRHDQVLINPYGMLYSEIRASDLYKIDLEGREILKPEVPYDQNPAGFVIHGAVHAARPDVGCVIHTHTRAGMAVSAMKCGLLPLTQTAMRFYGRVSYHDFEGPAINLEERERLVANLGRTDAMILRNHGLLTCGRSVAEAFNNMYWLEMACKAQVDAMAAGTELNLPPESVARLTAELYTPGVRRTYGELEWPAMLRAVGREDASFRQ</sequence>
<organism evidence="3 4">
    <name type="scientific">Pigmentiphaga soli</name>
    <dbReference type="NCBI Taxonomy" id="1007095"/>
    <lineage>
        <taxon>Bacteria</taxon>
        <taxon>Pseudomonadati</taxon>
        <taxon>Pseudomonadota</taxon>
        <taxon>Betaproteobacteria</taxon>
        <taxon>Burkholderiales</taxon>
        <taxon>Alcaligenaceae</taxon>
        <taxon>Pigmentiphaga</taxon>
    </lineage>
</organism>
<accession>A0ABP8GGE7</accession>
<dbReference type="Proteomes" id="UP001501671">
    <property type="component" value="Unassembled WGS sequence"/>
</dbReference>
<dbReference type="InterPro" id="IPR051017">
    <property type="entry name" value="Aldolase-II_Adducin_sf"/>
</dbReference>
<dbReference type="RefSeq" id="WP_345246015.1">
    <property type="nucleotide sequence ID" value="NZ_BAABFO010000002.1"/>
</dbReference>
<protein>
    <submittedName>
        <fullName evidence="3">Class II aldolase/adducin family protein</fullName>
    </submittedName>
</protein>
<evidence type="ECO:0000313" key="4">
    <source>
        <dbReference type="Proteomes" id="UP001501671"/>
    </source>
</evidence>
<dbReference type="SMART" id="SM01007">
    <property type="entry name" value="Aldolase_II"/>
    <property type="match status" value="1"/>
</dbReference>
<dbReference type="SUPFAM" id="SSF53639">
    <property type="entry name" value="AraD/HMP-PK domain-like"/>
    <property type="match status" value="1"/>
</dbReference>
<evidence type="ECO:0000256" key="1">
    <source>
        <dbReference type="ARBA" id="ARBA00037961"/>
    </source>
</evidence>
<gene>
    <name evidence="3" type="ORF">GCM10023144_05110</name>
</gene>
<evidence type="ECO:0000259" key="2">
    <source>
        <dbReference type="SMART" id="SM01007"/>
    </source>
</evidence>
<dbReference type="PANTHER" id="PTHR10672:SF3">
    <property type="entry name" value="PROTEIN HU-LI TAI SHAO"/>
    <property type="match status" value="1"/>
</dbReference>
<dbReference type="Gene3D" id="3.40.225.10">
    <property type="entry name" value="Class II aldolase/adducin N-terminal domain"/>
    <property type="match status" value="1"/>
</dbReference>
<comment type="similarity">
    <text evidence="1">Belongs to the aldolase class II family.</text>
</comment>
<comment type="caution">
    <text evidence="3">The sequence shown here is derived from an EMBL/GenBank/DDBJ whole genome shotgun (WGS) entry which is preliminary data.</text>
</comment>
<dbReference type="Pfam" id="PF00596">
    <property type="entry name" value="Aldolase_II"/>
    <property type="match status" value="1"/>
</dbReference>
<dbReference type="EMBL" id="BAABFO010000002">
    <property type="protein sequence ID" value="GAA4323930.1"/>
    <property type="molecule type" value="Genomic_DNA"/>
</dbReference>
<keyword evidence="4" id="KW-1185">Reference proteome</keyword>
<name>A0ABP8GGE7_9BURK</name>
<dbReference type="PANTHER" id="PTHR10672">
    <property type="entry name" value="ADDUCIN"/>
    <property type="match status" value="1"/>
</dbReference>
<reference evidence="4" key="1">
    <citation type="journal article" date="2019" name="Int. J. Syst. Evol. Microbiol.">
        <title>The Global Catalogue of Microorganisms (GCM) 10K type strain sequencing project: providing services to taxonomists for standard genome sequencing and annotation.</title>
        <authorList>
            <consortium name="The Broad Institute Genomics Platform"/>
            <consortium name="The Broad Institute Genome Sequencing Center for Infectious Disease"/>
            <person name="Wu L."/>
            <person name="Ma J."/>
        </authorList>
    </citation>
    <scope>NUCLEOTIDE SEQUENCE [LARGE SCALE GENOMIC DNA]</scope>
    <source>
        <strain evidence="4">JCM 17666</strain>
    </source>
</reference>
<proteinExistence type="inferred from homology"/>
<dbReference type="NCBIfam" id="NF005451">
    <property type="entry name" value="PRK07044.1"/>
    <property type="match status" value="1"/>
</dbReference>
<feature type="domain" description="Class II aldolase/adducin N-terminal" evidence="2">
    <location>
        <begin position="30"/>
        <end position="212"/>
    </location>
</feature>
<evidence type="ECO:0000313" key="3">
    <source>
        <dbReference type="EMBL" id="GAA4323930.1"/>
    </source>
</evidence>